<proteinExistence type="inferred from homology"/>
<dbReference type="GO" id="GO:0000398">
    <property type="term" value="P:mRNA splicing, via spliceosome"/>
    <property type="evidence" value="ECO:0007669"/>
    <property type="project" value="TreeGrafter"/>
</dbReference>
<dbReference type="PANTHER" id="PTHR16196">
    <property type="entry name" value="CELL CYCLE CONTROL PROTEIN CWF25"/>
    <property type="match status" value="1"/>
</dbReference>
<feature type="compositionally biased region" description="Basic and acidic residues" evidence="8">
    <location>
        <begin position="267"/>
        <end position="282"/>
    </location>
</feature>
<organism evidence="10 11">
    <name type="scientific">Macrophomina phaseolina (strain MS6)</name>
    <name type="common">Charcoal rot fungus</name>
    <dbReference type="NCBI Taxonomy" id="1126212"/>
    <lineage>
        <taxon>Eukaryota</taxon>
        <taxon>Fungi</taxon>
        <taxon>Dikarya</taxon>
        <taxon>Ascomycota</taxon>
        <taxon>Pezizomycotina</taxon>
        <taxon>Dothideomycetes</taxon>
        <taxon>Dothideomycetes incertae sedis</taxon>
        <taxon>Botryosphaeriales</taxon>
        <taxon>Botryosphaeriaceae</taxon>
        <taxon>Macrophomina</taxon>
    </lineage>
</organism>
<dbReference type="Pfam" id="PF12542">
    <property type="entry name" value="CWC25"/>
    <property type="match status" value="1"/>
</dbReference>
<feature type="compositionally biased region" description="Basic residues" evidence="8">
    <location>
        <begin position="204"/>
        <end position="225"/>
    </location>
</feature>
<evidence type="ECO:0000256" key="2">
    <source>
        <dbReference type="ARBA" id="ARBA00006695"/>
    </source>
</evidence>
<dbReference type="InterPro" id="IPR022209">
    <property type="entry name" value="CWC25"/>
</dbReference>
<gene>
    <name evidence="10" type="ORF">MPH_11072</name>
</gene>
<evidence type="ECO:0000256" key="5">
    <source>
        <dbReference type="ARBA" id="ARBA00023054"/>
    </source>
</evidence>
<dbReference type="STRING" id="1126212.K2RN22"/>
<name>K2RN22_MACPH</name>
<comment type="similarity">
    <text evidence="2">Belongs to the CWC25 family.</text>
</comment>
<feature type="compositionally biased region" description="Basic and acidic residues" evidence="8">
    <location>
        <begin position="348"/>
        <end position="367"/>
    </location>
</feature>
<feature type="region of interest" description="Disordered" evidence="8">
    <location>
        <begin position="151"/>
        <end position="384"/>
    </location>
</feature>
<accession>K2RN22</accession>
<evidence type="ECO:0000259" key="9">
    <source>
        <dbReference type="SMART" id="SM01083"/>
    </source>
</evidence>
<evidence type="ECO:0000256" key="4">
    <source>
        <dbReference type="ARBA" id="ARBA00022728"/>
    </source>
</evidence>
<dbReference type="AlphaFoldDB" id="K2RN22"/>
<feature type="region of interest" description="Disordered" evidence="8">
    <location>
        <begin position="105"/>
        <end position="124"/>
    </location>
</feature>
<dbReference type="InterPro" id="IPR019339">
    <property type="entry name" value="CIR_N_dom"/>
</dbReference>
<evidence type="ECO:0000256" key="3">
    <source>
        <dbReference type="ARBA" id="ARBA00022664"/>
    </source>
</evidence>
<evidence type="ECO:0000313" key="11">
    <source>
        <dbReference type="Proteomes" id="UP000007129"/>
    </source>
</evidence>
<dbReference type="Proteomes" id="UP000007129">
    <property type="component" value="Unassembled WGS sequence"/>
</dbReference>
<keyword evidence="6" id="KW-0508">mRNA splicing</keyword>
<evidence type="ECO:0000256" key="6">
    <source>
        <dbReference type="ARBA" id="ARBA00023187"/>
    </source>
</evidence>
<dbReference type="eggNOG" id="KOG3869">
    <property type="taxonomic scope" value="Eukaryota"/>
</dbReference>
<dbReference type="SMART" id="SM01083">
    <property type="entry name" value="Cir_N"/>
    <property type="match status" value="1"/>
</dbReference>
<comment type="caution">
    <text evidence="10">The sequence shown here is derived from an EMBL/GenBank/DDBJ whole genome shotgun (WGS) entry which is preliminary data.</text>
</comment>
<sequence>MGGDLNLKKSWHPLLMSNQRRVWEEEQKALEERKRIDQMMKERAEERAIQELQEMQEAAGGKKRLNRVDWMYSGPSSGQTGTTEEMEGYLLGKRRVDNLIKNDETKKLEKNAGQESFLAAQPSVNNPRDAMAKVSLDPMAAIKKQEQAALEAMMNDPVRRRALLKEAGGSSEGDHKHRKHRHRDDESRHRSKRHRRDEEDERRHSHRSRHHHNSRSRSRSPYRRSRRDEDYERRREDDYDRKRDSRKRRDDSRSRSRSRSPYQRRSKRDERPARENSRRDYYHSGPATSRSSSTERRRGPSERNFQQRSNPPKTREDDAEERARKLAAMQSTAESLEEDRKKRLAAIEAKEEEERLADDKKRSERGRFVSGLHRQAQENIGLGERLKRSRGGLEKLEAC</sequence>
<keyword evidence="7" id="KW-0539">Nucleus</keyword>
<evidence type="ECO:0000313" key="10">
    <source>
        <dbReference type="EMBL" id="EKG11579.1"/>
    </source>
</evidence>
<reference evidence="10 11" key="1">
    <citation type="journal article" date="2012" name="BMC Genomics">
        <title>Tools to kill: Genome of one of the most destructive plant pathogenic fungi Macrophomina phaseolina.</title>
        <authorList>
            <person name="Islam M.S."/>
            <person name="Haque M.S."/>
            <person name="Islam M.M."/>
            <person name="Emdad E.M."/>
            <person name="Halim A."/>
            <person name="Hossen Q.M.M."/>
            <person name="Hossain M.Z."/>
            <person name="Ahmed B."/>
            <person name="Rahim S."/>
            <person name="Rahman M.S."/>
            <person name="Alam M.M."/>
            <person name="Hou S."/>
            <person name="Wan X."/>
            <person name="Saito J.A."/>
            <person name="Alam M."/>
        </authorList>
    </citation>
    <scope>NUCLEOTIDE SEQUENCE [LARGE SCALE GENOMIC DNA]</scope>
    <source>
        <strain evidence="10 11">MS6</strain>
    </source>
</reference>
<feature type="domain" description="CBF1-interacting co-repressor CIR N-terminal" evidence="9">
    <location>
        <begin position="10"/>
        <end position="46"/>
    </location>
</feature>
<evidence type="ECO:0000256" key="8">
    <source>
        <dbReference type="SAM" id="MobiDB-lite"/>
    </source>
</evidence>
<dbReference type="HOGENOM" id="CLU_025093_0_0_1"/>
<dbReference type="PANTHER" id="PTHR16196:SF0">
    <property type="entry name" value="PRE-MRNA-SPLICING FACTOR CWC25 HOMOLOG"/>
    <property type="match status" value="1"/>
</dbReference>
<keyword evidence="3" id="KW-0507">mRNA processing</keyword>
<evidence type="ECO:0000256" key="1">
    <source>
        <dbReference type="ARBA" id="ARBA00004123"/>
    </source>
</evidence>
<comment type="subcellular location">
    <subcellularLocation>
        <location evidence="1">Nucleus</location>
    </subcellularLocation>
</comment>
<keyword evidence="4" id="KW-0747">Spliceosome</keyword>
<dbReference type="GO" id="GO:0005684">
    <property type="term" value="C:U2-type spliceosomal complex"/>
    <property type="evidence" value="ECO:0007669"/>
    <property type="project" value="TreeGrafter"/>
</dbReference>
<feature type="compositionally biased region" description="Basic residues" evidence="8">
    <location>
        <begin position="255"/>
        <end position="266"/>
    </location>
</feature>
<dbReference type="OrthoDB" id="21123at2759"/>
<dbReference type="InterPro" id="IPR051376">
    <property type="entry name" value="CWC25_splicing_factor"/>
</dbReference>
<evidence type="ECO:0000256" key="7">
    <source>
        <dbReference type="ARBA" id="ARBA00023242"/>
    </source>
</evidence>
<dbReference type="VEuPathDB" id="FungiDB:MPH_11072"/>
<dbReference type="EMBL" id="AHHD01000467">
    <property type="protein sequence ID" value="EKG11579.1"/>
    <property type="molecule type" value="Genomic_DNA"/>
</dbReference>
<feature type="compositionally biased region" description="Basic and acidic residues" evidence="8">
    <location>
        <begin position="226"/>
        <end position="254"/>
    </location>
</feature>
<protein>
    <submittedName>
        <fullName evidence="10">CBF1-interacting co-repressor CIR</fullName>
    </submittedName>
</protein>
<dbReference type="InParanoid" id="K2RN22"/>
<keyword evidence="5" id="KW-0175">Coiled coil</keyword>
<feature type="compositionally biased region" description="Basic and acidic residues" evidence="8">
    <location>
        <begin position="313"/>
        <end position="324"/>
    </location>
</feature>
<dbReference type="Pfam" id="PF10197">
    <property type="entry name" value="Cir_N"/>
    <property type="match status" value="1"/>
</dbReference>